<feature type="transmembrane region" description="Helical" evidence="1">
    <location>
        <begin position="55"/>
        <end position="77"/>
    </location>
</feature>
<comment type="caution">
    <text evidence="2">The sequence shown here is derived from an EMBL/GenBank/DDBJ whole genome shotgun (WGS) entry which is preliminary data.</text>
</comment>
<protein>
    <submittedName>
        <fullName evidence="2">Uncharacterized protein</fullName>
    </submittedName>
</protein>
<sequence>MLVVSLAASQAVAEEPLPGAQGSKLTLTADALTVQLIDLQIDRLTTKRSSLAGPAVLAGFGSLGLSIGAVFFAASFAGGVANPIALIVSLAIAGASVLPLAIGIVWLVANLTHNGRIDDAIEDLEDDRAVFAPVSALPTSMFRLASF</sequence>
<feature type="transmembrane region" description="Helical" evidence="1">
    <location>
        <begin position="84"/>
        <end position="109"/>
    </location>
</feature>
<evidence type="ECO:0000313" key="3">
    <source>
        <dbReference type="Proteomes" id="UP000249061"/>
    </source>
</evidence>
<keyword evidence="1" id="KW-1133">Transmembrane helix</keyword>
<keyword evidence="1" id="KW-0812">Transmembrane</keyword>
<dbReference type="EMBL" id="QFQP01000008">
    <property type="protein sequence ID" value="PZR14029.1"/>
    <property type="molecule type" value="Genomic_DNA"/>
</dbReference>
<accession>A0A2W5TEU3</accession>
<keyword evidence="1" id="KW-0472">Membrane</keyword>
<proteinExistence type="predicted"/>
<dbReference type="Proteomes" id="UP000249061">
    <property type="component" value="Unassembled WGS sequence"/>
</dbReference>
<name>A0A2W5TEU3_9BACT</name>
<organism evidence="2 3">
    <name type="scientific">Archangium gephyra</name>
    <dbReference type="NCBI Taxonomy" id="48"/>
    <lineage>
        <taxon>Bacteria</taxon>
        <taxon>Pseudomonadati</taxon>
        <taxon>Myxococcota</taxon>
        <taxon>Myxococcia</taxon>
        <taxon>Myxococcales</taxon>
        <taxon>Cystobacterineae</taxon>
        <taxon>Archangiaceae</taxon>
        <taxon>Archangium</taxon>
    </lineage>
</organism>
<evidence type="ECO:0000313" key="2">
    <source>
        <dbReference type="EMBL" id="PZR14029.1"/>
    </source>
</evidence>
<evidence type="ECO:0000256" key="1">
    <source>
        <dbReference type="SAM" id="Phobius"/>
    </source>
</evidence>
<dbReference type="AlphaFoldDB" id="A0A2W5TEU3"/>
<reference evidence="2 3" key="1">
    <citation type="submission" date="2017-08" db="EMBL/GenBank/DDBJ databases">
        <title>Infants hospitalized years apart are colonized by the same room-sourced microbial strains.</title>
        <authorList>
            <person name="Brooks B."/>
            <person name="Olm M.R."/>
            <person name="Firek B.A."/>
            <person name="Baker R."/>
            <person name="Thomas B.C."/>
            <person name="Morowitz M.J."/>
            <person name="Banfield J.F."/>
        </authorList>
    </citation>
    <scope>NUCLEOTIDE SEQUENCE [LARGE SCALE GENOMIC DNA]</scope>
    <source>
        <strain evidence="2">S2_003_000_R2_14</strain>
    </source>
</reference>
<gene>
    <name evidence="2" type="ORF">DI536_11990</name>
</gene>